<sequence length="98" mass="11482">MFDLNSCHRYSIKFLYTSEIQTGNMTILRQKNKQKNYLRNHICILQIFNPFYSCGQNESKFSKQTIAHTYDHVWATDILCVCVCVCVCTHTHTCTLHS</sequence>
<dbReference type="AlphaFoldDB" id="A0A0L8GT76"/>
<name>A0A0L8GT76_OCTBM</name>
<evidence type="ECO:0000313" key="1">
    <source>
        <dbReference type="EMBL" id="KOF80102.1"/>
    </source>
</evidence>
<dbReference type="EMBL" id="KQ420488">
    <property type="protein sequence ID" value="KOF80102.1"/>
    <property type="molecule type" value="Genomic_DNA"/>
</dbReference>
<accession>A0A0L8GT76</accession>
<reference evidence="1" key="1">
    <citation type="submission" date="2015-07" db="EMBL/GenBank/DDBJ databases">
        <title>MeaNS - Measles Nucleotide Surveillance Program.</title>
        <authorList>
            <person name="Tran T."/>
            <person name="Druce J."/>
        </authorList>
    </citation>
    <scope>NUCLEOTIDE SEQUENCE</scope>
    <source>
        <strain evidence="1">UCB-OBI-ISO-001</strain>
        <tissue evidence="1">Gonad</tissue>
    </source>
</reference>
<organism evidence="1">
    <name type="scientific">Octopus bimaculoides</name>
    <name type="common">California two-spotted octopus</name>
    <dbReference type="NCBI Taxonomy" id="37653"/>
    <lineage>
        <taxon>Eukaryota</taxon>
        <taxon>Metazoa</taxon>
        <taxon>Spiralia</taxon>
        <taxon>Lophotrochozoa</taxon>
        <taxon>Mollusca</taxon>
        <taxon>Cephalopoda</taxon>
        <taxon>Coleoidea</taxon>
        <taxon>Octopodiformes</taxon>
        <taxon>Octopoda</taxon>
        <taxon>Incirrata</taxon>
        <taxon>Octopodidae</taxon>
        <taxon>Octopus</taxon>
    </lineage>
</organism>
<protein>
    <submittedName>
        <fullName evidence="1">Uncharacterized protein</fullName>
    </submittedName>
</protein>
<gene>
    <name evidence="1" type="ORF">OCBIM_22028438mg</name>
</gene>
<proteinExistence type="predicted"/>